<evidence type="ECO:0000313" key="2">
    <source>
        <dbReference type="EMBL" id="KAK5606150.1"/>
    </source>
</evidence>
<evidence type="ECO:0000256" key="1">
    <source>
        <dbReference type="SAM" id="MobiDB-lite"/>
    </source>
</evidence>
<sequence length="125" mass="13910">MTMMGSNLRDWDLIAKDERSKYEGREPKKVEGFAGHVGYLKERRKELEKRRSGGAAAGAAKKWRFSAVLSFLDPFVAPRPTTSNMGQVEEMAEDLPAPPPEEDTSEGGGGQCDPGRSHLRWNGRF</sequence>
<comment type="caution">
    <text evidence="2">The sequence shown here is derived from an EMBL/GenBank/DDBJ whole genome shotgun (WGS) entry which is preliminary data.</text>
</comment>
<evidence type="ECO:0000313" key="3">
    <source>
        <dbReference type="Proteomes" id="UP001311232"/>
    </source>
</evidence>
<reference evidence="2 3" key="1">
    <citation type="submission" date="2021-06" db="EMBL/GenBank/DDBJ databases">
        <authorList>
            <person name="Palmer J.M."/>
        </authorList>
    </citation>
    <scope>NUCLEOTIDE SEQUENCE [LARGE SCALE GENOMIC DNA]</scope>
    <source>
        <strain evidence="2 3">MEX-2019</strain>
        <tissue evidence="2">Muscle</tissue>
    </source>
</reference>
<feature type="region of interest" description="Disordered" evidence="1">
    <location>
        <begin position="78"/>
        <end position="125"/>
    </location>
</feature>
<dbReference type="EMBL" id="JAHHUM010002104">
    <property type="protein sequence ID" value="KAK5606150.1"/>
    <property type="molecule type" value="Genomic_DNA"/>
</dbReference>
<keyword evidence="3" id="KW-1185">Reference proteome</keyword>
<proteinExistence type="predicted"/>
<protein>
    <submittedName>
        <fullName evidence="2">Uncharacterized protein</fullName>
    </submittedName>
</protein>
<dbReference type="Proteomes" id="UP001311232">
    <property type="component" value="Unassembled WGS sequence"/>
</dbReference>
<accession>A0AAV9RC20</accession>
<organism evidence="2 3">
    <name type="scientific">Crenichthys baileyi</name>
    <name type="common">White River springfish</name>
    <dbReference type="NCBI Taxonomy" id="28760"/>
    <lineage>
        <taxon>Eukaryota</taxon>
        <taxon>Metazoa</taxon>
        <taxon>Chordata</taxon>
        <taxon>Craniata</taxon>
        <taxon>Vertebrata</taxon>
        <taxon>Euteleostomi</taxon>
        <taxon>Actinopterygii</taxon>
        <taxon>Neopterygii</taxon>
        <taxon>Teleostei</taxon>
        <taxon>Neoteleostei</taxon>
        <taxon>Acanthomorphata</taxon>
        <taxon>Ovalentaria</taxon>
        <taxon>Atherinomorphae</taxon>
        <taxon>Cyprinodontiformes</taxon>
        <taxon>Goodeidae</taxon>
        <taxon>Crenichthys</taxon>
    </lineage>
</organism>
<gene>
    <name evidence="2" type="ORF">CRENBAI_026305</name>
</gene>
<name>A0AAV9RC20_9TELE</name>
<dbReference type="AlphaFoldDB" id="A0AAV9RC20"/>